<dbReference type="InParanoid" id="A0A423X789"/>
<sequence>MDSTSTLEPEWTVDINELTAAVKQEMEICSKRYFYENIRGFRFVPKVLPPGIDCLWVKYKDEGPTLEAEACTQDYVYGELTKWDEPGRKGLHVPKVFDYAEIRIDDFTYSFIIMEFIKGTPISHITSDIEVSGDLDSHAKEDRIHLFEDRVVDALCFLLSLKPPSDAGPGPVGGGRIQSFVFGRENSYAPRAFDTLGELEEWVNEENEKKKLNPYSTTADLVSEGLRLCYCDLHLGNFLLEDASNPASRLTVIDFQHTSWLPYSFLVWELWKKRHLYMEAQITARCAAVGVARDLSSISIAVSKTTRKDITGLAWHSIVV</sequence>
<evidence type="ECO:0000313" key="3">
    <source>
        <dbReference type="Proteomes" id="UP000285146"/>
    </source>
</evidence>
<accession>A0A423X789</accession>
<name>A0A423X789_9PEZI</name>
<dbReference type="InterPro" id="IPR011009">
    <property type="entry name" value="Kinase-like_dom_sf"/>
</dbReference>
<keyword evidence="3" id="KW-1185">Reference proteome</keyword>
<comment type="caution">
    <text evidence="2">The sequence shown here is derived from an EMBL/GenBank/DDBJ whole genome shotgun (WGS) entry which is preliminary data.</text>
</comment>
<reference evidence="2 3" key="1">
    <citation type="submission" date="2015-09" db="EMBL/GenBank/DDBJ databases">
        <title>Host preference determinants of Valsa canker pathogens revealed by comparative genomics.</title>
        <authorList>
            <person name="Yin Z."/>
            <person name="Huang L."/>
        </authorList>
    </citation>
    <scope>NUCLEOTIDE SEQUENCE [LARGE SCALE GENOMIC DNA]</scope>
    <source>
        <strain evidence="2 3">SXYLt</strain>
    </source>
</reference>
<evidence type="ECO:0000313" key="2">
    <source>
        <dbReference type="EMBL" id="ROW11881.1"/>
    </source>
</evidence>
<evidence type="ECO:0000259" key="1">
    <source>
        <dbReference type="Pfam" id="PF01636"/>
    </source>
</evidence>
<organism evidence="2 3">
    <name type="scientific">Cytospora leucostoma</name>
    <dbReference type="NCBI Taxonomy" id="1230097"/>
    <lineage>
        <taxon>Eukaryota</taxon>
        <taxon>Fungi</taxon>
        <taxon>Dikarya</taxon>
        <taxon>Ascomycota</taxon>
        <taxon>Pezizomycotina</taxon>
        <taxon>Sordariomycetes</taxon>
        <taxon>Sordariomycetidae</taxon>
        <taxon>Diaporthales</taxon>
        <taxon>Cytosporaceae</taxon>
        <taxon>Cytospora</taxon>
    </lineage>
</organism>
<dbReference type="EMBL" id="LKEB01000025">
    <property type="protein sequence ID" value="ROW11881.1"/>
    <property type="molecule type" value="Genomic_DNA"/>
</dbReference>
<dbReference type="OrthoDB" id="3250044at2759"/>
<dbReference type="Proteomes" id="UP000285146">
    <property type="component" value="Unassembled WGS sequence"/>
</dbReference>
<proteinExistence type="predicted"/>
<protein>
    <recommendedName>
        <fullName evidence="1">Aminoglycoside phosphotransferase domain-containing protein</fullName>
    </recommendedName>
</protein>
<dbReference type="InterPro" id="IPR002575">
    <property type="entry name" value="Aminoglycoside_PTrfase"/>
</dbReference>
<dbReference type="SUPFAM" id="SSF56112">
    <property type="entry name" value="Protein kinase-like (PK-like)"/>
    <property type="match status" value="1"/>
</dbReference>
<dbReference type="Pfam" id="PF01636">
    <property type="entry name" value="APH"/>
    <property type="match status" value="1"/>
</dbReference>
<dbReference type="AlphaFoldDB" id="A0A423X789"/>
<gene>
    <name evidence="2" type="ORF">VPNG_04983</name>
</gene>
<feature type="domain" description="Aminoglycoside phosphotransferase" evidence="1">
    <location>
        <begin position="89"/>
        <end position="274"/>
    </location>
</feature>
<dbReference type="STRING" id="1230097.A0A423X789"/>